<keyword evidence="2" id="KW-0472">Membrane</keyword>
<protein>
    <submittedName>
        <fullName evidence="3">Prepilin-type N-terminal cleavage/methylation domain-containing protein</fullName>
    </submittedName>
</protein>
<evidence type="ECO:0000256" key="2">
    <source>
        <dbReference type="SAM" id="Phobius"/>
    </source>
</evidence>
<dbReference type="EMBL" id="JAGQKZ010000001">
    <property type="protein sequence ID" value="MCA9391601.1"/>
    <property type="molecule type" value="Genomic_DNA"/>
</dbReference>
<organism evidence="3 4">
    <name type="scientific">candidate division WWE3 bacterium</name>
    <dbReference type="NCBI Taxonomy" id="2053526"/>
    <lineage>
        <taxon>Bacteria</taxon>
        <taxon>Katanobacteria</taxon>
    </lineage>
</organism>
<reference evidence="3" key="1">
    <citation type="submission" date="2020-04" db="EMBL/GenBank/DDBJ databases">
        <authorList>
            <person name="Zhang T."/>
        </authorList>
    </citation>
    <scope>NUCLEOTIDE SEQUENCE</scope>
    <source>
        <strain evidence="3">HKST-UBA03</strain>
    </source>
</reference>
<name>A0A955RQE7_UNCKA</name>
<keyword evidence="2" id="KW-1133">Transmembrane helix</keyword>
<dbReference type="Proteomes" id="UP000751518">
    <property type="component" value="Unassembled WGS sequence"/>
</dbReference>
<feature type="compositionally biased region" description="Polar residues" evidence="1">
    <location>
        <begin position="63"/>
        <end position="73"/>
    </location>
</feature>
<keyword evidence="2" id="KW-0812">Transmembrane</keyword>
<gene>
    <name evidence="3" type="ORF">KC614_00160</name>
</gene>
<dbReference type="InterPro" id="IPR012902">
    <property type="entry name" value="N_methyl_site"/>
</dbReference>
<dbReference type="NCBIfam" id="TIGR02532">
    <property type="entry name" value="IV_pilin_GFxxxE"/>
    <property type="match status" value="1"/>
</dbReference>
<comment type="caution">
    <text evidence="3">The sequence shown here is derived from an EMBL/GenBank/DDBJ whole genome shotgun (WGS) entry which is preliminary data.</text>
</comment>
<feature type="region of interest" description="Disordered" evidence="1">
    <location>
        <begin position="38"/>
        <end position="76"/>
    </location>
</feature>
<proteinExistence type="predicted"/>
<reference evidence="3" key="2">
    <citation type="journal article" date="2021" name="Microbiome">
        <title>Successional dynamics and alternative stable states in a saline activated sludge microbial community over 9 years.</title>
        <authorList>
            <person name="Wang Y."/>
            <person name="Ye J."/>
            <person name="Ju F."/>
            <person name="Liu L."/>
            <person name="Boyd J.A."/>
            <person name="Deng Y."/>
            <person name="Parks D.H."/>
            <person name="Jiang X."/>
            <person name="Yin X."/>
            <person name="Woodcroft B.J."/>
            <person name="Tyson G.W."/>
            <person name="Hugenholtz P."/>
            <person name="Polz M.F."/>
            <person name="Zhang T."/>
        </authorList>
    </citation>
    <scope>NUCLEOTIDE SEQUENCE</scope>
    <source>
        <strain evidence="3">HKST-UBA03</strain>
    </source>
</reference>
<evidence type="ECO:0000256" key="1">
    <source>
        <dbReference type="SAM" id="MobiDB-lite"/>
    </source>
</evidence>
<evidence type="ECO:0000313" key="4">
    <source>
        <dbReference type="Proteomes" id="UP000751518"/>
    </source>
</evidence>
<accession>A0A955RQE7</accession>
<feature type="transmembrane region" description="Helical" evidence="2">
    <location>
        <begin position="6"/>
        <end position="28"/>
    </location>
</feature>
<sequence length="240" mass="25617">MSKKGFTAVELLVVVFVVGVIALGALMFSNKLKRDGTPNAQPGELATPTLSPTLGPTVEPTMTDENPTATPTEAASPLDGQDILLNELLPANIPSVEPFNIRVIIASDGEFQSIYLGDENLTPSSIILIFQKIDESQTSGASISSEVHQNGEFLVVSYSGVDQGNLVIFKTDGEIITTSVLGVNSELQSSRGNVYYLVSYLDFPARENMQVRLANILGDVATANIDLNTGEVKTDTLVEL</sequence>
<dbReference type="AlphaFoldDB" id="A0A955RQE7"/>
<evidence type="ECO:0000313" key="3">
    <source>
        <dbReference type="EMBL" id="MCA9391601.1"/>
    </source>
</evidence>